<feature type="transmembrane region" description="Helical" evidence="1">
    <location>
        <begin position="20"/>
        <end position="43"/>
    </location>
</feature>
<dbReference type="EMBL" id="BTRK01000005">
    <property type="protein sequence ID" value="GMR52062.1"/>
    <property type="molecule type" value="Genomic_DNA"/>
</dbReference>
<protein>
    <submittedName>
        <fullName evidence="2">Uncharacterized protein</fullName>
    </submittedName>
</protein>
<sequence>SAPPEAEWQLVKMAPNMFIHHWLTIVGSWFGYGLLGVIIYACNKKRVFWNRFHDVLLVLFFAFATDLPKMRMHIYFAFSDMQEYKHDFLVLPTTVAACTMGLWMFFSHFCIAYVHAIVTLYRFIGRFRRVSLTVLYIALGSVFAFQAAHIFESFLHGKAEALRPKDGPISTISCYRAYMIDDLLNISNMATAVATLVAPSSHF</sequence>
<organism evidence="2 3">
    <name type="scientific">Pristionchus mayeri</name>
    <dbReference type="NCBI Taxonomy" id="1317129"/>
    <lineage>
        <taxon>Eukaryota</taxon>
        <taxon>Metazoa</taxon>
        <taxon>Ecdysozoa</taxon>
        <taxon>Nematoda</taxon>
        <taxon>Chromadorea</taxon>
        <taxon>Rhabditida</taxon>
        <taxon>Rhabditina</taxon>
        <taxon>Diplogasteromorpha</taxon>
        <taxon>Diplogasteroidea</taxon>
        <taxon>Neodiplogasteridae</taxon>
        <taxon>Pristionchus</taxon>
    </lineage>
</organism>
<name>A0AAN5I4L9_9BILA</name>
<dbReference type="AlphaFoldDB" id="A0AAN5I4L9"/>
<evidence type="ECO:0000313" key="2">
    <source>
        <dbReference type="EMBL" id="GMR52062.1"/>
    </source>
</evidence>
<feature type="transmembrane region" description="Helical" evidence="1">
    <location>
        <begin position="90"/>
        <end position="118"/>
    </location>
</feature>
<feature type="non-terminal residue" evidence="2">
    <location>
        <position position="1"/>
    </location>
</feature>
<dbReference type="Proteomes" id="UP001328107">
    <property type="component" value="Unassembled WGS sequence"/>
</dbReference>
<proteinExistence type="predicted"/>
<keyword evidence="1" id="KW-0472">Membrane</keyword>
<feature type="transmembrane region" description="Helical" evidence="1">
    <location>
        <begin position="55"/>
        <end position="78"/>
    </location>
</feature>
<feature type="transmembrane region" description="Helical" evidence="1">
    <location>
        <begin position="130"/>
        <end position="151"/>
    </location>
</feature>
<evidence type="ECO:0000313" key="3">
    <source>
        <dbReference type="Proteomes" id="UP001328107"/>
    </source>
</evidence>
<gene>
    <name evidence="2" type="ORF">PMAYCL1PPCAC_22257</name>
</gene>
<evidence type="ECO:0000256" key="1">
    <source>
        <dbReference type="SAM" id="Phobius"/>
    </source>
</evidence>
<keyword evidence="1" id="KW-1133">Transmembrane helix</keyword>
<keyword evidence="3" id="KW-1185">Reference proteome</keyword>
<accession>A0AAN5I4L9</accession>
<comment type="caution">
    <text evidence="2">The sequence shown here is derived from an EMBL/GenBank/DDBJ whole genome shotgun (WGS) entry which is preliminary data.</text>
</comment>
<keyword evidence="1" id="KW-0812">Transmembrane</keyword>
<reference evidence="3" key="1">
    <citation type="submission" date="2022-10" db="EMBL/GenBank/DDBJ databases">
        <title>Genome assembly of Pristionchus species.</title>
        <authorList>
            <person name="Yoshida K."/>
            <person name="Sommer R.J."/>
        </authorList>
    </citation>
    <scope>NUCLEOTIDE SEQUENCE [LARGE SCALE GENOMIC DNA]</scope>
    <source>
        <strain evidence="3">RS5460</strain>
    </source>
</reference>